<feature type="compositionally biased region" description="Polar residues" evidence="1">
    <location>
        <begin position="142"/>
        <end position="155"/>
    </location>
</feature>
<protein>
    <submittedName>
        <fullName evidence="3">Uncharacterized protein</fullName>
    </submittedName>
</protein>
<evidence type="ECO:0000256" key="1">
    <source>
        <dbReference type="SAM" id="MobiDB-lite"/>
    </source>
</evidence>
<proteinExistence type="predicted"/>
<dbReference type="OrthoDB" id="2805571at2759"/>
<dbReference type="RefSeq" id="XP_024333271.1">
    <property type="nucleotide sequence ID" value="XM_024487452.1"/>
</dbReference>
<gene>
    <name evidence="3" type="ORF">POSPLADRAFT_1159771</name>
</gene>
<sequence length="191" mass="20909">MSSRSATPASTPSLVNCRLASLLVVLEAPPTTDAALDVVEEWAQDLSPLVLSYRKALGAIRDEETELRVAAAIKQLAERASESWVEWARGDWPELATAIDAEVERRVEEQKRLAEEEARRVDRRQAPLGPDTPLFGNHIPPGTSTQSHNSSISPSTLFDIFDGARRLLEARHGRPDASRVDLGTSSAFGEQ</sequence>
<feature type="compositionally biased region" description="Basic and acidic residues" evidence="1">
    <location>
        <begin position="115"/>
        <end position="125"/>
    </location>
</feature>
<feature type="signal peptide" evidence="2">
    <location>
        <begin position="1"/>
        <end position="34"/>
    </location>
</feature>
<accession>A0A1X6MJ59</accession>
<organism evidence="3 4">
    <name type="scientific">Postia placenta MAD-698-R-SB12</name>
    <dbReference type="NCBI Taxonomy" id="670580"/>
    <lineage>
        <taxon>Eukaryota</taxon>
        <taxon>Fungi</taxon>
        <taxon>Dikarya</taxon>
        <taxon>Basidiomycota</taxon>
        <taxon>Agaricomycotina</taxon>
        <taxon>Agaricomycetes</taxon>
        <taxon>Polyporales</taxon>
        <taxon>Adustoporiaceae</taxon>
        <taxon>Rhodonia</taxon>
    </lineage>
</organism>
<dbReference type="GeneID" id="36332401"/>
<evidence type="ECO:0000313" key="3">
    <source>
        <dbReference type="EMBL" id="OSX56477.1"/>
    </source>
</evidence>
<evidence type="ECO:0000313" key="4">
    <source>
        <dbReference type="Proteomes" id="UP000194127"/>
    </source>
</evidence>
<dbReference type="Proteomes" id="UP000194127">
    <property type="component" value="Unassembled WGS sequence"/>
</dbReference>
<evidence type="ECO:0000256" key="2">
    <source>
        <dbReference type="SAM" id="SignalP"/>
    </source>
</evidence>
<keyword evidence="4" id="KW-1185">Reference proteome</keyword>
<feature type="chain" id="PRO_5010861610" evidence="2">
    <location>
        <begin position="35"/>
        <end position="191"/>
    </location>
</feature>
<reference evidence="3 4" key="1">
    <citation type="submission" date="2017-04" db="EMBL/GenBank/DDBJ databases">
        <title>Genome Sequence of the Model Brown-Rot Fungus Postia placenta SB12.</title>
        <authorList>
            <consortium name="DOE Joint Genome Institute"/>
            <person name="Gaskell J."/>
            <person name="Kersten P."/>
            <person name="Larrondo L.F."/>
            <person name="Canessa P."/>
            <person name="Martinez D."/>
            <person name="Hibbett D."/>
            <person name="Schmoll M."/>
            <person name="Kubicek C.P."/>
            <person name="Martinez A.T."/>
            <person name="Yadav J."/>
            <person name="Master E."/>
            <person name="Magnuson J.K."/>
            <person name="James T."/>
            <person name="Yaver D."/>
            <person name="Berka R."/>
            <person name="Labutti K."/>
            <person name="Lipzen A."/>
            <person name="Aerts A."/>
            <person name="Barry K."/>
            <person name="Henrissat B."/>
            <person name="Blanchette R."/>
            <person name="Grigoriev I."/>
            <person name="Cullen D."/>
        </authorList>
    </citation>
    <scope>NUCLEOTIDE SEQUENCE [LARGE SCALE GENOMIC DNA]</scope>
    <source>
        <strain evidence="3 4">MAD-698-R-SB12</strain>
    </source>
</reference>
<keyword evidence="2" id="KW-0732">Signal</keyword>
<dbReference type="AlphaFoldDB" id="A0A1X6MJ59"/>
<feature type="region of interest" description="Disordered" evidence="1">
    <location>
        <begin position="172"/>
        <end position="191"/>
    </location>
</feature>
<dbReference type="EMBL" id="KZ110613">
    <property type="protein sequence ID" value="OSX56477.1"/>
    <property type="molecule type" value="Genomic_DNA"/>
</dbReference>
<feature type="region of interest" description="Disordered" evidence="1">
    <location>
        <begin position="115"/>
        <end position="155"/>
    </location>
</feature>
<name>A0A1X6MJ59_9APHY</name>